<name>A0A151M4Q3_ALLMI</name>
<comment type="caution">
    <text evidence="1">The sequence shown here is derived from an EMBL/GenBank/DDBJ whole genome shotgun (WGS) entry which is preliminary data.</text>
</comment>
<reference evidence="1 2" key="1">
    <citation type="journal article" date="2012" name="Genome Biol.">
        <title>Sequencing three crocodilian genomes to illuminate the evolution of archosaurs and amniotes.</title>
        <authorList>
            <person name="St John J.A."/>
            <person name="Braun E.L."/>
            <person name="Isberg S.R."/>
            <person name="Miles L.G."/>
            <person name="Chong A.Y."/>
            <person name="Gongora J."/>
            <person name="Dalzell P."/>
            <person name="Moran C."/>
            <person name="Bed'hom B."/>
            <person name="Abzhanov A."/>
            <person name="Burgess S.C."/>
            <person name="Cooksey A.M."/>
            <person name="Castoe T.A."/>
            <person name="Crawford N.G."/>
            <person name="Densmore L.D."/>
            <person name="Drew J.C."/>
            <person name="Edwards S.V."/>
            <person name="Faircloth B.C."/>
            <person name="Fujita M.K."/>
            <person name="Greenwold M.J."/>
            <person name="Hoffmann F.G."/>
            <person name="Howard J.M."/>
            <person name="Iguchi T."/>
            <person name="Janes D.E."/>
            <person name="Khan S.Y."/>
            <person name="Kohno S."/>
            <person name="de Koning A.J."/>
            <person name="Lance S.L."/>
            <person name="McCarthy F.M."/>
            <person name="McCormack J.E."/>
            <person name="Merchant M.E."/>
            <person name="Peterson D.G."/>
            <person name="Pollock D.D."/>
            <person name="Pourmand N."/>
            <person name="Raney B.J."/>
            <person name="Roessler K.A."/>
            <person name="Sanford J.R."/>
            <person name="Sawyer R.H."/>
            <person name="Schmidt C.J."/>
            <person name="Triplett E.W."/>
            <person name="Tuberville T.D."/>
            <person name="Venegas-Anaya M."/>
            <person name="Howard J.T."/>
            <person name="Jarvis E.D."/>
            <person name="Guillette L.J.Jr."/>
            <person name="Glenn T.C."/>
            <person name="Green R.E."/>
            <person name="Ray D.A."/>
        </authorList>
    </citation>
    <scope>NUCLEOTIDE SEQUENCE [LARGE SCALE GENOMIC DNA]</scope>
    <source>
        <strain evidence="1">KSC_2009_1</strain>
    </source>
</reference>
<organism evidence="1 2">
    <name type="scientific">Alligator mississippiensis</name>
    <name type="common">American alligator</name>
    <dbReference type="NCBI Taxonomy" id="8496"/>
    <lineage>
        <taxon>Eukaryota</taxon>
        <taxon>Metazoa</taxon>
        <taxon>Chordata</taxon>
        <taxon>Craniata</taxon>
        <taxon>Vertebrata</taxon>
        <taxon>Euteleostomi</taxon>
        <taxon>Archelosauria</taxon>
        <taxon>Archosauria</taxon>
        <taxon>Crocodylia</taxon>
        <taxon>Alligatoridae</taxon>
        <taxon>Alligatorinae</taxon>
        <taxon>Alligator</taxon>
    </lineage>
</organism>
<sequence>MNKCPDSSLPEDLEGIRVLGISLQAASEICGPRPEKTGPSAWSGLCSCCGPDLPPVCAVFTRLSFHRVEWSETRFFPMRDWNWIVPTDYQLPLLTA</sequence>
<evidence type="ECO:0000313" key="1">
    <source>
        <dbReference type="EMBL" id="KYO19390.1"/>
    </source>
</evidence>
<protein>
    <submittedName>
        <fullName evidence="1">Uncharacterized protein</fullName>
    </submittedName>
</protein>
<evidence type="ECO:0000313" key="2">
    <source>
        <dbReference type="Proteomes" id="UP000050525"/>
    </source>
</evidence>
<dbReference type="EMBL" id="AKHW03006631">
    <property type="protein sequence ID" value="KYO19390.1"/>
    <property type="molecule type" value="Genomic_DNA"/>
</dbReference>
<keyword evidence="2" id="KW-1185">Reference proteome</keyword>
<gene>
    <name evidence="1" type="ORF">Y1Q_0003526</name>
</gene>
<accession>A0A151M4Q3</accession>
<dbReference type="AlphaFoldDB" id="A0A151M4Q3"/>
<proteinExistence type="predicted"/>
<dbReference type="Proteomes" id="UP000050525">
    <property type="component" value="Unassembled WGS sequence"/>
</dbReference>